<keyword evidence="2" id="KW-1185">Reference proteome</keyword>
<organism evidence="1 2">
    <name type="scientific">Myxacorys almedinensis A</name>
    <dbReference type="NCBI Taxonomy" id="2690445"/>
    <lineage>
        <taxon>Bacteria</taxon>
        <taxon>Bacillati</taxon>
        <taxon>Cyanobacteriota</taxon>
        <taxon>Cyanophyceae</taxon>
        <taxon>Leptolyngbyales</taxon>
        <taxon>Leptolyngbyaceae</taxon>
        <taxon>Myxacorys</taxon>
        <taxon>Myxacorys almedinensis</taxon>
    </lineage>
</organism>
<name>A0A8J7Z9F0_9CYAN</name>
<gene>
    <name evidence="1" type="ORF">GS601_16515</name>
</gene>
<dbReference type="EMBL" id="WVIE01000021">
    <property type="protein sequence ID" value="NDJ18868.1"/>
    <property type="molecule type" value="Genomic_DNA"/>
</dbReference>
<accession>A0A8J7Z9F0</accession>
<evidence type="ECO:0000313" key="2">
    <source>
        <dbReference type="Proteomes" id="UP000646053"/>
    </source>
</evidence>
<dbReference type="Proteomes" id="UP000646053">
    <property type="component" value="Unassembled WGS sequence"/>
</dbReference>
<evidence type="ECO:0000313" key="1">
    <source>
        <dbReference type="EMBL" id="NDJ18868.1"/>
    </source>
</evidence>
<protein>
    <submittedName>
        <fullName evidence="1">Uncharacterized protein</fullName>
    </submittedName>
</protein>
<sequence>MHRKLSQRRDCKSFTLYPSGETLVLIKLQTRQVAMNEWQKEFSETLETMVGQVEDFLTEFAHNLSEVVQTYVEVSEQVSTQLNGIFVDEVEQYITGLVSPVLEAYFGIESLVEEAAQPVFQTVDPLLKQHLGCVGCRHFHGQIYGDTLLVCGMHPYGIDEGVETCPDKEATVWKSPGFAADGRFFFGSHEDW</sequence>
<comment type="caution">
    <text evidence="1">The sequence shown here is derived from an EMBL/GenBank/DDBJ whole genome shotgun (WGS) entry which is preliminary data.</text>
</comment>
<proteinExistence type="predicted"/>
<reference evidence="1" key="1">
    <citation type="submission" date="2019-12" db="EMBL/GenBank/DDBJ databases">
        <title>High-Quality draft genome sequences of three cyanobacteria isolated from the limestone walls of the Old Cathedral of Coimbra.</title>
        <authorList>
            <person name="Tiago I."/>
            <person name="Soares F."/>
            <person name="Portugal A."/>
        </authorList>
    </citation>
    <scope>NUCLEOTIDE SEQUENCE</scope>
    <source>
        <strain evidence="1">A</strain>
    </source>
</reference>
<dbReference type="AlphaFoldDB" id="A0A8J7Z9F0"/>